<dbReference type="HOGENOM" id="CLU_1113993_0_0_11"/>
<keyword evidence="2" id="KW-1133">Transmembrane helix</keyword>
<feature type="transmembrane region" description="Helical" evidence="2">
    <location>
        <begin position="20"/>
        <end position="45"/>
    </location>
</feature>
<feature type="compositionally biased region" description="Pro residues" evidence="1">
    <location>
        <begin position="175"/>
        <end position="189"/>
    </location>
</feature>
<reference evidence="3 4" key="1">
    <citation type="submission" date="2012-02" db="EMBL/GenBank/DDBJ databases">
        <title>Complete genome sequence of Actinoplanes missouriensis 431 (= NBRC 102363).</title>
        <authorList>
            <person name="Ohnishi Y."/>
            <person name="Ishikawa J."/>
            <person name="Sekine M."/>
            <person name="Hosoyama A."/>
            <person name="Harada T."/>
            <person name="Narita H."/>
            <person name="Hata T."/>
            <person name="Konno Y."/>
            <person name="Tutikane K."/>
            <person name="Fujita N."/>
            <person name="Horinouchi S."/>
            <person name="Hayakawa M."/>
        </authorList>
    </citation>
    <scope>NUCLEOTIDE SEQUENCE [LARGE SCALE GENOMIC DNA]</scope>
    <source>
        <strain evidence="4">ATCC 14538 / DSM 43046 / CBS 188.64 / JCM 3121 / NBRC 102363 / NCIMB 12654 / NRRL B-3342 / UNCC 431</strain>
    </source>
</reference>
<proteinExistence type="predicted"/>
<sequence length="249" mass="25891">MVSIGTARTRRPDAVSGSAIVLTANAGVLAFLTVIGALFLLFLFGDEDGTWQRLWPLVAGWVVTAGLATANAMVTIRFARRPADAPRPSDAAVALMTSVVAALLLAFSASTPGLLLAAAPFALANAAAAWFLYSAARVAEPVAAFPFPFPDDGAFTESDLDLLTGGDPLPEDPDAPNPDAPNPDAPNPDAPGLGLPDLDAPAGDLDAEPAVIPPPMIASSALPRRPRRRSRAALHTLRGIQLPRRARIR</sequence>
<feature type="transmembrane region" description="Helical" evidence="2">
    <location>
        <begin position="91"/>
        <end position="108"/>
    </location>
</feature>
<evidence type="ECO:0000256" key="1">
    <source>
        <dbReference type="SAM" id="MobiDB-lite"/>
    </source>
</evidence>
<organism evidence="3 4">
    <name type="scientific">Actinoplanes missouriensis (strain ATCC 14538 / DSM 43046 / CBS 188.64 / JCM 3121 / NBRC 102363 / NCIMB 12654 / NRRL B-3342 / UNCC 431)</name>
    <dbReference type="NCBI Taxonomy" id="512565"/>
    <lineage>
        <taxon>Bacteria</taxon>
        <taxon>Bacillati</taxon>
        <taxon>Actinomycetota</taxon>
        <taxon>Actinomycetes</taxon>
        <taxon>Micromonosporales</taxon>
        <taxon>Micromonosporaceae</taxon>
        <taxon>Actinoplanes</taxon>
    </lineage>
</organism>
<keyword evidence="2" id="KW-0812">Transmembrane</keyword>
<dbReference type="OrthoDB" id="3298893at2"/>
<evidence type="ECO:0000313" key="4">
    <source>
        <dbReference type="Proteomes" id="UP000007882"/>
    </source>
</evidence>
<feature type="transmembrane region" description="Helical" evidence="2">
    <location>
        <begin position="114"/>
        <end position="133"/>
    </location>
</feature>
<dbReference type="Proteomes" id="UP000007882">
    <property type="component" value="Chromosome"/>
</dbReference>
<accession>I0HCN9</accession>
<dbReference type="RefSeq" id="WP_014445664.1">
    <property type="nucleotide sequence ID" value="NC_017093.1"/>
</dbReference>
<protein>
    <submittedName>
        <fullName evidence="3">Uncharacterized protein</fullName>
    </submittedName>
</protein>
<feature type="transmembrane region" description="Helical" evidence="2">
    <location>
        <begin position="57"/>
        <end position="79"/>
    </location>
</feature>
<name>I0HCN9_ACTM4</name>
<keyword evidence="2" id="KW-0472">Membrane</keyword>
<dbReference type="KEGG" id="ams:AMIS_55560"/>
<gene>
    <name evidence="3" type="ordered locus">AMIS_55560</name>
</gene>
<evidence type="ECO:0000313" key="3">
    <source>
        <dbReference type="EMBL" id="BAL90776.1"/>
    </source>
</evidence>
<dbReference type="AlphaFoldDB" id="I0HCN9"/>
<dbReference type="PATRIC" id="fig|512565.3.peg.5552"/>
<keyword evidence="4" id="KW-1185">Reference proteome</keyword>
<feature type="region of interest" description="Disordered" evidence="1">
    <location>
        <begin position="158"/>
        <end position="249"/>
    </location>
</feature>
<feature type="compositionally biased region" description="Low complexity" evidence="1">
    <location>
        <begin position="190"/>
        <end position="204"/>
    </location>
</feature>
<evidence type="ECO:0000256" key="2">
    <source>
        <dbReference type="SAM" id="Phobius"/>
    </source>
</evidence>
<dbReference type="EMBL" id="AP012319">
    <property type="protein sequence ID" value="BAL90776.1"/>
    <property type="molecule type" value="Genomic_DNA"/>
</dbReference>
<feature type="compositionally biased region" description="Low complexity" evidence="1">
    <location>
        <begin position="158"/>
        <end position="168"/>
    </location>
</feature>